<dbReference type="Pfam" id="PF01554">
    <property type="entry name" value="MatE"/>
    <property type="match status" value="1"/>
</dbReference>
<dbReference type="PANTHER" id="PTHR30250:SF26">
    <property type="entry name" value="PSMA PROTEIN"/>
    <property type="match status" value="1"/>
</dbReference>
<feature type="transmembrane region" description="Helical" evidence="6">
    <location>
        <begin position="377"/>
        <end position="396"/>
    </location>
</feature>
<feature type="transmembrane region" description="Helical" evidence="6">
    <location>
        <begin position="159"/>
        <end position="181"/>
    </location>
</feature>
<dbReference type="RefSeq" id="WP_117977404.1">
    <property type="nucleotide sequence ID" value="NZ_CAXUFE010000005.1"/>
</dbReference>
<evidence type="ECO:0000313" key="8">
    <source>
        <dbReference type="Proteomes" id="UP001156218"/>
    </source>
</evidence>
<feature type="transmembrane region" description="Helical" evidence="6">
    <location>
        <begin position="402"/>
        <end position="423"/>
    </location>
</feature>
<feature type="transmembrane region" description="Helical" evidence="6">
    <location>
        <begin position="313"/>
        <end position="337"/>
    </location>
</feature>
<reference evidence="7 8" key="1">
    <citation type="submission" date="2021-06" db="EMBL/GenBank/DDBJ databases">
        <title>Interrogation of the integrated mobile genetic elements in gut-associated Bacteroides with a consensus prediction approach.</title>
        <authorList>
            <person name="Campbell D.E."/>
            <person name="Leigh J.R."/>
            <person name="Kim T."/>
            <person name="England W."/>
            <person name="Whitaker R.J."/>
            <person name="Degnan P.H."/>
        </authorList>
    </citation>
    <scope>NUCLEOTIDE SEQUENCE [LARGE SCALE GENOMIC DNA]</scope>
    <source>
        <strain evidence="7 8">WAL8669</strain>
    </source>
</reference>
<evidence type="ECO:0000256" key="2">
    <source>
        <dbReference type="ARBA" id="ARBA00022475"/>
    </source>
</evidence>
<feature type="transmembrane region" description="Helical" evidence="6">
    <location>
        <begin position="85"/>
        <end position="114"/>
    </location>
</feature>
<dbReference type="Proteomes" id="UP001156218">
    <property type="component" value="Chromosome"/>
</dbReference>
<evidence type="ECO:0000313" key="7">
    <source>
        <dbReference type="EMBL" id="UYU67027.1"/>
    </source>
</evidence>
<feature type="transmembrane region" description="Helical" evidence="6">
    <location>
        <begin position="126"/>
        <end position="147"/>
    </location>
</feature>
<feature type="transmembrane region" description="Helical" evidence="6">
    <location>
        <begin position="464"/>
        <end position="487"/>
    </location>
</feature>
<comment type="subcellular location">
    <subcellularLocation>
        <location evidence="1">Cell membrane</location>
        <topology evidence="1">Multi-pass membrane protein</topology>
    </subcellularLocation>
</comment>
<feature type="transmembrane region" description="Helical" evidence="6">
    <location>
        <begin position="187"/>
        <end position="207"/>
    </location>
</feature>
<feature type="transmembrane region" description="Helical" evidence="6">
    <location>
        <begin position="12"/>
        <end position="31"/>
    </location>
</feature>
<dbReference type="PANTHER" id="PTHR30250">
    <property type="entry name" value="PST FAMILY PREDICTED COLANIC ACID TRANSPORTER"/>
    <property type="match status" value="1"/>
</dbReference>
<keyword evidence="2" id="KW-1003">Cell membrane</keyword>
<dbReference type="InterPro" id="IPR002528">
    <property type="entry name" value="MATE_fam"/>
</dbReference>
<evidence type="ECO:0000256" key="5">
    <source>
        <dbReference type="ARBA" id="ARBA00023136"/>
    </source>
</evidence>
<feature type="transmembrane region" description="Helical" evidence="6">
    <location>
        <begin position="343"/>
        <end position="365"/>
    </location>
</feature>
<name>A0ABD7U5E9_BACT4</name>
<evidence type="ECO:0000256" key="3">
    <source>
        <dbReference type="ARBA" id="ARBA00022692"/>
    </source>
</evidence>
<keyword evidence="4 6" id="KW-1133">Transmembrane helix</keyword>
<accession>A0ABD7U5E9</accession>
<evidence type="ECO:0000256" key="6">
    <source>
        <dbReference type="SAM" id="Phobius"/>
    </source>
</evidence>
<evidence type="ECO:0000256" key="4">
    <source>
        <dbReference type="ARBA" id="ARBA00022989"/>
    </source>
</evidence>
<feature type="transmembrane region" description="Helical" evidence="6">
    <location>
        <begin position="435"/>
        <end position="458"/>
    </location>
</feature>
<keyword evidence="5 6" id="KW-0472">Membrane</keyword>
<protein>
    <submittedName>
        <fullName evidence="7">Oligosaccharide flippase family protein</fullName>
    </submittedName>
</protein>
<proteinExistence type="predicted"/>
<keyword evidence="3 6" id="KW-0812">Transmembrane</keyword>
<dbReference type="EMBL" id="CP083680">
    <property type="protein sequence ID" value="UYU67027.1"/>
    <property type="molecule type" value="Genomic_DNA"/>
</dbReference>
<feature type="transmembrane region" description="Helical" evidence="6">
    <location>
        <begin position="43"/>
        <end position="64"/>
    </location>
</feature>
<evidence type="ECO:0000256" key="1">
    <source>
        <dbReference type="ARBA" id="ARBA00004651"/>
    </source>
</evidence>
<organism evidence="7 8">
    <name type="scientific">Bacteroides thetaiotaomicron</name>
    <dbReference type="NCBI Taxonomy" id="818"/>
    <lineage>
        <taxon>Bacteria</taxon>
        <taxon>Pseudomonadati</taxon>
        <taxon>Bacteroidota</taxon>
        <taxon>Bacteroidia</taxon>
        <taxon>Bacteroidales</taxon>
        <taxon>Bacteroidaceae</taxon>
        <taxon>Bacteroides</taxon>
    </lineage>
</organism>
<dbReference type="InterPro" id="IPR050833">
    <property type="entry name" value="Poly_Biosynth_Transport"/>
</dbReference>
<dbReference type="GO" id="GO:0005886">
    <property type="term" value="C:plasma membrane"/>
    <property type="evidence" value="ECO:0007669"/>
    <property type="project" value="UniProtKB-SubCell"/>
</dbReference>
<sequence length="505" mass="57351">MAAVNPKQIAKNTVFLYIRMLLLLAVSLYTSRVILKVLGIDDYGIYNLIAGFVTFLAFISNALISAMQRYFNIALGKKDVQNYKGVFSMSINILVGFSFLILLVGETIGLWFVMNQLNIPASRYEAAMWVYQISLLTFVANTLRTPFHASIIAHEKMSFYAYVSLFEVFVRLGMVFLLMIIPGDHLIMYALLYLLVIVLVNAIYMIYCRNKFQECKYEFKRDKAIFKDLISFSGWTLLGQASVVVKNQGEVIFINRFFSVTANAAMGVAAQVANALEMFVSNFQTAFNPQLIQSHAAKDYEAHKSLLFRASKFSYFLLLIMLVPIVSNIDFILNLWLEEVPEYTNYFVAFILISYLFNALSTPFFTSLNATGKIKHYQITLSAIFISGLGLIYFVLKGGAEPYFVSVVAILIQFVLLVARLFFAHKYVDFSYIQFFRKVVLKVSVVTLVAIIPSFVLYGIANGFWVNILNIVAEVLSTGFIIFLLGLNRTERLFILNIVKKRISK</sequence>
<dbReference type="AlphaFoldDB" id="A0ABD7U5E9"/>
<gene>
    <name evidence="7" type="ORF">KQP68_01735</name>
</gene>